<dbReference type="AlphaFoldDB" id="A0A139I6K1"/>
<evidence type="ECO:0000259" key="2">
    <source>
        <dbReference type="PROSITE" id="PS51502"/>
    </source>
</evidence>
<dbReference type="PANTHER" id="PTHR33178:SF10">
    <property type="entry name" value="STRESS-RESPONSE A_B BARREL DOMAIN-CONTAINING PROTEIN"/>
    <property type="match status" value="1"/>
</dbReference>
<sequence>MPIIHMVLFEFSPTTTHAQVKDVCTRMLSLSTECLHPTSNKAYVKSYGGGRDTSPEGLQVGGFSHGFVSEFQSEEDREYYLKKDPAHLEFVKSLEGIVVNVRVVDFEPGKF</sequence>
<dbReference type="PROSITE" id="PS51502">
    <property type="entry name" value="S_R_A_B_BARREL"/>
    <property type="match status" value="1"/>
</dbReference>
<dbReference type="InterPro" id="IPR011008">
    <property type="entry name" value="Dimeric_a/b-barrel"/>
</dbReference>
<comment type="caution">
    <text evidence="3">The sequence shown here is derived from an EMBL/GenBank/DDBJ whole genome shotgun (WGS) entry which is preliminary data.</text>
</comment>
<dbReference type="EMBL" id="LFZO01000268">
    <property type="protein sequence ID" value="KXT10314.1"/>
    <property type="molecule type" value="Genomic_DNA"/>
</dbReference>
<evidence type="ECO:0000256" key="1">
    <source>
        <dbReference type="ARBA" id="ARBA00011738"/>
    </source>
</evidence>
<reference evidence="3 4" key="1">
    <citation type="submission" date="2015-07" db="EMBL/GenBank/DDBJ databases">
        <title>Comparative genomics of the Sigatoka disease complex on banana suggests a link between parallel evolutionary changes in Pseudocercospora fijiensis and Pseudocercospora eumusae and increased virulence on the banana host.</title>
        <authorList>
            <person name="Chang T.-C."/>
            <person name="Salvucci A."/>
            <person name="Crous P.W."/>
            <person name="Stergiopoulos I."/>
        </authorList>
    </citation>
    <scope>NUCLEOTIDE SEQUENCE [LARGE SCALE GENOMIC DNA]</scope>
    <source>
        <strain evidence="3 4">CBS 116634</strain>
    </source>
</reference>
<dbReference type="SMART" id="SM00886">
    <property type="entry name" value="Dabb"/>
    <property type="match status" value="1"/>
</dbReference>
<dbReference type="Proteomes" id="UP000073492">
    <property type="component" value="Unassembled WGS sequence"/>
</dbReference>
<accession>A0A139I6K1</accession>
<dbReference type="InterPro" id="IPR044662">
    <property type="entry name" value="HS1/DABB1-like"/>
</dbReference>
<evidence type="ECO:0000313" key="4">
    <source>
        <dbReference type="Proteomes" id="UP000073492"/>
    </source>
</evidence>
<dbReference type="EMBL" id="LFZO01000268">
    <property type="protein sequence ID" value="KXT10313.1"/>
    <property type="molecule type" value="Genomic_DNA"/>
</dbReference>
<dbReference type="SUPFAM" id="SSF54909">
    <property type="entry name" value="Dimeric alpha+beta barrel"/>
    <property type="match status" value="1"/>
</dbReference>
<dbReference type="Gene3D" id="3.30.70.100">
    <property type="match status" value="1"/>
</dbReference>
<organism evidence="3 4">
    <name type="scientific">Pseudocercospora musae</name>
    <dbReference type="NCBI Taxonomy" id="113226"/>
    <lineage>
        <taxon>Eukaryota</taxon>
        <taxon>Fungi</taxon>
        <taxon>Dikarya</taxon>
        <taxon>Ascomycota</taxon>
        <taxon>Pezizomycotina</taxon>
        <taxon>Dothideomycetes</taxon>
        <taxon>Dothideomycetidae</taxon>
        <taxon>Mycosphaerellales</taxon>
        <taxon>Mycosphaerellaceae</taxon>
        <taxon>Pseudocercospora</taxon>
    </lineage>
</organism>
<dbReference type="InterPro" id="IPR013097">
    <property type="entry name" value="Dabb"/>
</dbReference>
<comment type="subunit">
    <text evidence="1">Homodimer.</text>
</comment>
<name>A0A139I6K1_9PEZI</name>
<dbReference type="PANTHER" id="PTHR33178">
    <property type="match status" value="1"/>
</dbReference>
<feature type="domain" description="Stress-response A/B barrel" evidence="2">
    <location>
        <begin position="3"/>
        <end position="106"/>
    </location>
</feature>
<proteinExistence type="predicted"/>
<protein>
    <recommendedName>
        <fullName evidence="2">Stress-response A/B barrel domain-containing protein</fullName>
    </recommendedName>
</protein>
<gene>
    <name evidence="3" type="ORF">AC579_1121</name>
</gene>
<evidence type="ECO:0000313" key="3">
    <source>
        <dbReference type="EMBL" id="KXT10314.1"/>
    </source>
</evidence>
<dbReference type="Pfam" id="PF07876">
    <property type="entry name" value="Dabb"/>
    <property type="match status" value="1"/>
</dbReference>
<keyword evidence="4" id="KW-1185">Reference proteome</keyword>
<dbReference type="STRING" id="113226.A0A139I6K1"/>